<accession>A0A8S3A7K9</accession>
<proteinExistence type="predicted"/>
<evidence type="ECO:0000313" key="1">
    <source>
        <dbReference type="EMBL" id="CAF4658267.1"/>
    </source>
</evidence>
<sequence>LSLEIVENELITFYSQTYLSSLVTINETLQFQSQSLIKQFQSTIQNKFYELFQLILDTTLANKLISGLLTNDAIEIYYGEDGSDENIPSNTFVQTIFYAMPYSLNVLYPDSIFN</sequence>
<name>A0A8S3A7K9_9BILA</name>
<organism evidence="1 2">
    <name type="scientific">Didymodactylos carnosus</name>
    <dbReference type="NCBI Taxonomy" id="1234261"/>
    <lineage>
        <taxon>Eukaryota</taxon>
        <taxon>Metazoa</taxon>
        <taxon>Spiralia</taxon>
        <taxon>Gnathifera</taxon>
        <taxon>Rotifera</taxon>
        <taxon>Eurotatoria</taxon>
        <taxon>Bdelloidea</taxon>
        <taxon>Philodinida</taxon>
        <taxon>Philodinidae</taxon>
        <taxon>Didymodactylos</taxon>
    </lineage>
</organism>
<dbReference type="Proteomes" id="UP000681722">
    <property type="component" value="Unassembled WGS sequence"/>
</dbReference>
<reference evidence="1" key="1">
    <citation type="submission" date="2021-02" db="EMBL/GenBank/DDBJ databases">
        <authorList>
            <person name="Nowell W R."/>
        </authorList>
    </citation>
    <scope>NUCLEOTIDE SEQUENCE</scope>
</reference>
<protein>
    <submittedName>
        <fullName evidence="1">Uncharacterized protein</fullName>
    </submittedName>
</protein>
<dbReference type="AlphaFoldDB" id="A0A8S3A7K9"/>
<feature type="non-terminal residue" evidence="1">
    <location>
        <position position="1"/>
    </location>
</feature>
<feature type="non-terminal residue" evidence="1">
    <location>
        <position position="114"/>
    </location>
</feature>
<evidence type="ECO:0000313" key="2">
    <source>
        <dbReference type="Proteomes" id="UP000681722"/>
    </source>
</evidence>
<comment type="caution">
    <text evidence="1">The sequence shown here is derived from an EMBL/GenBank/DDBJ whole genome shotgun (WGS) entry which is preliminary data.</text>
</comment>
<gene>
    <name evidence="1" type="ORF">SRO942_LOCUS50574</name>
</gene>
<dbReference type="EMBL" id="CAJOBC010145139">
    <property type="protein sequence ID" value="CAF4658267.1"/>
    <property type="molecule type" value="Genomic_DNA"/>
</dbReference>